<sequence>MCLVQYGHGQTALRNLPVSACAALWPTASPTRPLRASQPASLSRRHVCFLLCRLALSCLCPLSATPHSAPRLSPGRAEAANSGSGNPIRIPANQSRPAPPTGVHLGRH</sequence>
<reference evidence="2" key="1">
    <citation type="journal article" date="2021" name="Nat. Commun.">
        <title>Genetic determinants of endophytism in the Arabidopsis root mycobiome.</title>
        <authorList>
            <person name="Mesny F."/>
            <person name="Miyauchi S."/>
            <person name="Thiergart T."/>
            <person name="Pickel B."/>
            <person name="Atanasova L."/>
            <person name="Karlsson M."/>
            <person name="Huettel B."/>
            <person name="Barry K.W."/>
            <person name="Haridas S."/>
            <person name="Chen C."/>
            <person name="Bauer D."/>
            <person name="Andreopoulos W."/>
            <person name="Pangilinan J."/>
            <person name="LaButti K."/>
            <person name="Riley R."/>
            <person name="Lipzen A."/>
            <person name="Clum A."/>
            <person name="Drula E."/>
            <person name="Henrissat B."/>
            <person name="Kohler A."/>
            <person name="Grigoriev I.V."/>
            <person name="Martin F.M."/>
            <person name="Hacquard S."/>
        </authorList>
    </citation>
    <scope>NUCLEOTIDE SEQUENCE</scope>
    <source>
        <strain evidence="2">MPI-CAGE-CH-0230</strain>
    </source>
</reference>
<evidence type="ECO:0000256" key="1">
    <source>
        <dbReference type="SAM" id="MobiDB-lite"/>
    </source>
</evidence>
<protein>
    <submittedName>
        <fullName evidence="2">Uncharacterized protein</fullName>
    </submittedName>
</protein>
<comment type="caution">
    <text evidence="2">The sequence shown here is derived from an EMBL/GenBank/DDBJ whole genome shotgun (WGS) entry which is preliminary data.</text>
</comment>
<dbReference type="GeneID" id="70192759"/>
<evidence type="ECO:0000313" key="2">
    <source>
        <dbReference type="EMBL" id="KAH7040184.1"/>
    </source>
</evidence>
<dbReference type="RefSeq" id="XP_046018239.1">
    <property type="nucleotide sequence ID" value="XM_046163213.1"/>
</dbReference>
<dbReference type="AlphaFoldDB" id="A0A9P9BZJ7"/>
<name>A0A9P9BZJ7_9PEZI</name>
<proteinExistence type="predicted"/>
<gene>
    <name evidence="2" type="ORF">B0I36DRAFT_6881</name>
</gene>
<feature type="region of interest" description="Disordered" evidence="1">
    <location>
        <begin position="66"/>
        <end position="108"/>
    </location>
</feature>
<keyword evidence="3" id="KW-1185">Reference proteome</keyword>
<dbReference type="Proteomes" id="UP000756346">
    <property type="component" value="Unassembled WGS sequence"/>
</dbReference>
<evidence type="ECO:0000313" key="3">
    <source>
        <dbReference type="Proteomes" id="UP000756346"/>
    </source>
</evidence>
<organism evidence="2 3">
    <name type="scientific">Microdochium trichocladiopsis</name>
    <dbReference type="NCBI Taxonomy" id="1682393"/>
    <lineage>
        <taxon>Eukaryota</taxon>
        <taxon>Fungi</taxon>
        <taxon>Dikarya</taxon>
        <taxon>Ascomycota</taxon>
        <taxon>Pezizomycotina</taxon>
        <taxon>Sordariomycetes</taxon>
        <taxon>Xylariomycetidae</taxon>
        <taxon>Xylariales</taxon>
        <taxon>Microdochiaceae</taxon>
        <taxon>Microdochium</taxon>
    </lineage>
</organism>
<accession>A0A9P9BZJ7</accession>
<dbReference type="EMBL" id="JAGTJQ010000001">
    <property type="protein sequence ID" value="KAH7040184.1"/>
    <property type="molecule type" value="Genomic_DNA"/>
</dbReference>